<proteinExistence type="predicted"/>
<dbReference type="InterPro" id="IPR036869">
    <property type="entry name" value="J_dom_sf"/>
</dbReference>
<evidence type="ECO:0000256" key="1">
    <source>
        <dbReference type="SAM" id="MobiDB-lite"/>
    </source>
</evidence>
<dbReference type="CDD" id="cd06257">
    <property type="entry name" value="DnaJ"/>
    <property type="match status" value="1"/>
</dbReference>
<dbReference type="GO" id="GO:0051082">
    <property type="term" value="F:unfolded protein binding"/>
    <property type="evidence" value="ECO:0007669"/>
    <property type="project" value="TreeGrafter"/>
</dbReference>
<dbReference type="GO" id="GO:0051087">
    <property type="term" value="F:protein-folding chaperone binding"/>
    <property type="evidence" value="ECO:0007669"/>
    <property type="project" value="TreeGrafter"/>
</dbReference>
<dbReference type="PROSITE" id="PS00636">
    <property type="entry name" value="DNAJ_1"/>
    <property type="match status" value="1"/>
</dbReference>
<dbReference type="Gene3D" id="1.10.287.110">
    <property type="entry name" value="DnaJ domain"/>
    <property type="match status" value="1"/>
</dbReference>
<dbReference type="PROSITE" id="PS50076">
    <property type="entry name" value="DNAJ_2"/>
    <property type="match status" value="1"/>
</dbReference>
<dbReference type="GO" id="GO:0005737">
    <property type="term" value="C:cytoplasm"/>
    <property type="evidence" value="ECO:0007669"/>
    <property type="project" value="TreeGrafter"/>
</dbReference>
<dbReference type="GO" id="GO:0005634">
    <property type="term" value="C:nucleus"/>
    <property type="evidence" value="ECO:0007669"/>
    <property type="project" value="TreeGrafter"/>
</dbReference>
<feature type="compositionally biased region" description="Basic and acidic residues" evidence="1">
    <location>
        <begin position="1"/>
        <end position="12"/>
    </location>
</feature>
<reference evidence="3" key="1">
    <citation type="submission" date="2023-07" db="EMBL/GenBank/DDBJ databases">
        <title>Chromosome-level genome assembly of Artemia franciscana.</title>
        <authorList>
            <person name="Jo E."/>
        </authorList>
    </citation>
    <scope>NUCLEOTIDE SEQUENCE</scope>
    <source>
        <tissue evidence="3">Whole body</tissue>
    </source>
</reference>
<organism evidence="3 4">
    <name type="scientific">Artemia franciscana</name>
    <name type="common">Brine shrimp</name>
    <name type="synonym">Artemia sanfranciscana</name>
    <dbReference type="NCBI Taxonomy" id="6661"/>
    <lineage>
        <taxon>Eukaryota</taxon>
        <taxon>Metazoa</taxon>
        <taxon>Ecdysozoa</taxon>
        <taxon>Arthropoda</taxon>
        <taxon>Crustacea</taxon>
        <taxon>Branchiopoda</taxon>
        <taxon>Anostraca</taxon>
        <taxon>Artemiidae</taxon>
        <taxon>Artemia</taxon>
    </lineage>
</organism>
<accession>A0AA88IHI4</accession>
<sequence length="184" mass="21631">MDGKQEPKNKESKQRKKDRKRSRHDDSQISAIMNSVVQSVEDVTGKCNKTNADNIMKILETVKIIQTDIIGMKKIMNIMNGTLSVTVYRAEIKKSYRCLAMRWHPDKNPDNQEEATIRFQEISNAYEVLVDDKKRQIYNIDSCDTSSDRWYHMPMKCEKCEKILPDLVAFLQHGMYYKHPQKQR</sequence>
<dbReference type="Pfam" id="PF00226">
    <property type="entry name" value="DnaJ"/>
    <property type="match status" value="1"/>
</dbReference>
<comment type="caution">
    <text evidence="3">The sequence shown here is derived from an EMBL/GenBank/DDBJ whole genome shotgun (WGS) entry which is preliminary data.</text>
</comment>
<protein>
    <recommendedName>
        <fullName evidence="2">J domain-containing protein</fullName>
    </recommendedName>
</protein>
<evidence type="ECO:0000313" key="4">
    <source>
        <dbReference type="Proteomes" id="UP001187531"/>
    </source>
</evidence>
<dbReference type="Proteomes" id="UP001187531">
    <property type="component" value="Unassembled WGS sequence"/>
</dbReference>
<dbReference type="PANTHER" id="PTHR43948:SF10">
    <property type="entry name" value="MRJ, ISOFORM E"/>
    <property type="match status" value="1"/>
</dbReference>
<dbReference type="PRINTS" id="PR00625">
    <property type="entry name" value="JDOMAIN"/>
</dbReference>
<name>A0AA88IHI4_ARTSF</name>
<evidence type="ECO:0000259" key="2">
    <source>
        <dbReference type="PROSITE" id="PS50076"/>
    </source>
</evidence>
<dbReference type="SMART" id="SM00271">
    <property type="entry name" value="DnaJ"/>
    <property type="match status" value="1"/>
</dbReference>
<evidence type="ECO:0000313" key="3">
    <source>
        <dbReference type="EMBL" id="KAK2720812.1"/>
    </source>
</evidence>
<dbReference type="InterPro" id="IPR018253">
    <property type="entry name" value="DnaJ_domain_CS"/>
</dbReference>
<feature type="region of interest" description="Disordered" evidence="1">
    <location>
        <begin position="1"/>
        <end position="27"/>
    </location>
</feature>
<dbReference type="PANTHER" id="PTHR43948">
    <property type="entry name" value="DNAJ HOMOLOG SUBFAMILY B"/>
    <property type="match status" value="1"/>
</dbReference>
<keyword evidence="4" id="KW-1185">Reference proteome</keyword>
<dbReference type="EMBL" id="JAVRJZ010000007">
    <property type="protein sequence ID" value="KAK2720812.1"/>
    <property type="molecule type" value="Genomic_DNA"/>
</dbReference>
<dbReference type="GO" id="GO:0044183">
    <property type="term" value="F:protein folding chaperone"/>
    <property type="evidence" value="ECO:0007669"/>
    <property type="project" value="TreeGrafter"/>
</dbReference>
<dbReference type="SUPFAM" id="SSF46565">
    <property type="entry name" value="Chaperone J-domain"/>
    <property type="match status" value="1"/>
</dbReference>
<dbReference type="AlphaFoldDB" id="A0AA88IHI4"/>
<feature type="domain" description="J" evidence="2">
    <location>
        <begin position="71"/>
        <end position="142"/>
    </location>
</feature>
<feature type="compositionally biased region" description="Basic residues" evidence="1">
    <location>
        <begin position="13"/>
        <end position="22"/>
    </location>
</feature>
<dbReference type="InterPro" id="IPR001623">
    <property type="entry name" value="DnaJ_domain"/>
</dbReference>
<gene>
    <name evidence="3" type="ORF">QYM36_004625</name>
</gene>